<keyword evidence="10" id="KW-1185">Reference proteome</keyword>
<keyword evidence="3" id="KW-0032">Aminotransferase</keyword>
<dbReference type="Pfam" id="PF00155">
    <property type="entry name" value="Aminotran_1_2"/>
    <property type="match status" value="1"/>
</dbReference>
<dbReference type="AlphaFoldDB" id="A0AA86NEY6"/>
<dbReference type="Gene3D" id="1.10.287.1970">
    <property type="match status" value="1"/>
</dbReference>
<dbReference type="Gene3D" id="3.40.640.10">
    <property type="entry name" value="Type I PLP-dependent aspartate aminotransferase-like (Major domain)"/>
    <property type="match status" value="1"/>
</dbReference>
<keyword evidence="5" id="KW-0663">Pyridoxal phosphate</keyword>
<evidence type="ECO:0000256" key="1">
    <source>
        <dbReference type="ARBA" id="ARBA00001933"/>
    </source>
</evidence>
<dbReference type="FunFam" id="3.40.640.10:FF:000236">
    <property type="entry name" value="Alanine aminotransferase 2"/>
    <property type="match status" value="1"/>
</dbReference>
<dbReference type="InterPro" id="IPR015424">
    <property type="entry name" value="PyrdxlP-dep_Trfase"/>
</dbReference>
<feature type="domain" description="Aminotransferase class I/classII large" evidence="7">
    <location>
        <begin position="101"/>
        <end position="462"/>
    </location>
</feature>
<evidence type="ECO:0000256" key="6">
    <source>
        <dbReference type="ARBA" id="ARBA00025785"/>
    </source>
</evidence>
<dbReference type="InterPro" id="IPR015421">
    <property type="entry name" value="PyrdxlP-dep_Trfase_major"/>
</dbReference>
<dbReference type="GO" id="GO:0030170">
    <property type="term" value="F:pyridoxal phosphate binding"/>
    <property type="evidence" value="ECO:0007669"/>
    <property type="project" value="InterPro"/>
</dbReference>
<reference evidence="8" key="1">
    <citation type="submission" date="2023-06" db="EMBL/GenBank/DDBJ databases">
        <authorList>
            <person name="Kurt Z."/>
        </authorList>
    </citation>
    <scope>NUCLEOTIDE SEQUENCE</scope>
</reference>
<name>A0AA86NEY6_9EUKA</name>
<dbReference type="GO" id="GO:0004021">
    <property type="term" value="F:L-alanine:2-oxoglutarate aminotransferase activity"/>
    <property type="evidence" value="ECO:0007669"/>
    <property type="project" value="TreeGrafter"/>
</dbReference>
<dbReference type="Gene3D" id="3.90.1150.10">
    <property type="entry name" value="Aspartate Aminotransferase, domain 1"/>
    <property type="match status" value="1"/>
</dbReference>
<evidence type="ECO:0000256" key="5">
    <source>
        <dbReference type="ARBA" id="ARBA00022898"/>
    </source>
</evidence>
<reference evidence="9 10" key="2">
    <citation type="submission" date="2024-07" db="EMBL/GenBank/DDBJ databases">
        <authorList>
            <person name="Akdeniz Z."/>
        </authorList>
    </citation>
    <scope>NUCLEOTIDE SEQUENCE [LARGE SCALE GENOMIC DNA]</scope>
</reference>
<comment type="cofactor">
    <cofactor evidence="1">
        <name>pyridoxal 5'-phosphate</name>
        <dbReference type="ChEBI" id="CHEBI:597326"/>
    </cofactor>
</comment>
<evidence type="ECO:0000313" key="10">
    <source>
        <dbReference type="Proteomes" id="UP001642409"/>
    </source>
</evidence>
<evidence type="ECO:0000256" key="4">
    <source>
        <dbReference type="ARBA" id="ARBA00022679"/>
    </source>
</evidence>
<dbReference type="EMBL" id="CATOUU010000154">
    <property type="protein sequence ID" value="CAI9918305.1"/>
    <property type="molecule type" value="Genomic_DNA"/>
</dbReference>
<dbReference type="EMBL" id="CAXDID020000149">
    <property type="protein sequence ID" value="CAL6041264.1"/>
    <property type="molecule type" value="Genomic_DNA"/>
</dbReference>
<evidence type="ECO:0000313" key="8">
    <source>
        <dbReference type="EMBL" id="CAI9918305.1"/>
    </source>
</evidence>
<comment type="subunit">
    <text evidence="2">Homodimer.</text>
</comment>
<dbReference type="InterPro" id="IPR015422">
    <property type="entry name" value="PyrdxlP-dep_Trfase_small"/>
</dbReference>
<dbReference type="Proteomes" id="UP001642409">
    <property type="component" value="Unassembled WGS sequence"/>
</dbReference>
<dbReference type="PANTHER" id="PTHR11751:SF373">
    <property type="entry name" value="GLUTAMATE--GLYOXYLATE AMINOTRANSFERASE 2"/>
    <property type="match status" value="1"/>
</dbReference>
<dbReference type="FunFam" id="3.90.1150.10:FF:000151">
    <property type="entry name" value="Alanine aminotransferase 2"/>
    <property type="match status" value="1"/>
</dbReference>
<dbReference type="CDD" id="cd00609">
    <property type="entry name" value="AAT_like"/>
    <property type="match status" value="1"/>
</dbReference>
<comment type="similarity">
    <text evidence="6">Belongs to the class-I pyridoxal-phosphate-dependent aminotransferase family. Alanine aminotransferase subfamily.</text>
</comment>
<evidence type="ECO:0000259" key="7">
    <source>
        <dbReference type="Pfam" id="PF00155"/>
    </source>
</evidence>
<gene>
    <name evidence="9" type="ORF">HINF_LOCUS38917</name>
    <name evidence="8" type="ORF">HINF_LOCUS5950</name>
</gene>
<dbReference type="InterPro" id="IPR045088">
    <property type="entry name" value="ALAT1/2-like"/>
</dbReference>
<dbReference type="PANTHER" id="PTHR11751">
    <property type="entry name" value="ALANINE AMINOTRANSFERASE"/>
    <property type="match status" value="1"/>
</dbReference>
<organism evidence="8">
    <name type="scientific">Hexamita inflata</name>
    <dbReference type="NCBI Taxonomy" id="28002"/>
    <lineage>
        <taxon>Eukaryota</taxon>
        <taxon>Metamonada</taxon>
        <taxon>Diplomonadida</taxon>
        <taxon>Hexamitidae</taxon>
        <taxon>Hexamitinae</taxon>
        <taxon>Hexamita</taxon>
    </lineage>
</organism>
<accession>A0AA86NEY6</accession>
<dbReference type="InterPro" id="IPR004839">
    <property type="entry name" value="Aminotransferase_I/II_large"/>
</dbReference>
<evidence type="ECO:0000256" key="3">
    <source>
        <dbReference type="ARBA" id="ARBA00022576"/>
    </source>
</evidence>
<comment type="caution">
    <text evidence="8">The sequence shown here is derived from an EMBL/GenBank/DDBJ whole genome shotgun (WGS) entry which is preliminary data.</text>
</comment>
<evidence type="ECO:0000256" key="2">
    <source>
        <dbReference type="ARBA" id="ARBA00011738"/>
    </source>
</evidence>
<dbReference type="SUPFAM" id="SSF53383">
    <property type="entry name" value="PLP-dependent transferases"/>
    <property type="match status" value="1"/>
</dbReference>
<keyword evidence="4" id="KW-0808">Transferase</keyword>
<proteinExistence type="inferred from homology"/>
<sequence length="476" mass="52789">MSYEKVLTQRTCYEGLFDTHFSMVNLDLSVPVQMLKNGTAPFKKLTRCNMGNPCGVGQKEITVVRQLIAACLSPEIRESNLIPEDVKARANVILSGCPGGNSGSYCATEGIEPIRVGVAEYITKQDGYPCDHNSVVLTNGATEAILSILRPIIRSKYDAILIPRPGFPMYNAAISYYGGAEVSYDLDEDNNWGFSLAALESALDECRTRGLVPRCIVLTNPSNPTGAVQTYQDIQNIIEFAYKNSMLVIADQVYQHNIYEPETYPFISCRQVMLDLNKQGKCQGLELISINSVSKSCYGECGRRGGYWQHENLDPKVVSQLLDIVSLGATNTDGMIAMDVYCNPPKPGDVSYALWKKEYDAIFNALQSKARMVAKEMNGWEGLSCCVPTGAMYVYPRIHASQKAVEAAKKLGKEADELYCKDLVEQTGIVVLPGAMFGQKAGTYHFRMTILLNQGDMEEALQTWKAFHHAWMTKYQ</sequence>
<protein>
    <submittedName>
        <fullName evidence="8">Putative</fullName>
    </submittedName>
</protein>
<evidence type="ECO:0000313" key="9">
    <source>
        <dbReference type="EMBL" id="CAL6041264.1"/>
    </source>
</evidence>